<keyword evidence="7" id="KW-1185">Reference proteome</keyword>
<evidence type="ECO:0000256" key="2">
    <source>
        <dbReference type="ARBA" id="ARBA00022803"/>
    </source>
</evidence>
<evidence type="ECO:0000313" key="7">
    <source>
        <dbReference type="Proteomes" id="UP000290682"/>
    </source>
</evidence>
<feature type="repeat" description="TPR" evidence="3">
    <location>
        <begin position="541"/>
        <end position="574"/>
    </location>
</feature>
<dbReference type="EMBL" id="REGR01000002">
    <property type="protein sequence ID" value="RXZ44790.1"/>
    <property type="molecule type" value="Genomic_DNA"/>
</dbReference>
<evidence type="ECO:0000256" key="1">
    <source>
        <dbReference type="ARBA" id="ARBA00022737"/>
    </source>
</evidence>
<evidence type="ECO:0000256" key="3">
    <source>
        <dbReference type="PROSITE-ProRule" id="PRU00339"/>
    </source>
</evidence>
<dbReference type="PROSITE" id="PS51257">
    <property type="entry name" value="PROKAR_LIPOPROTEIN"/>
    <property type="match status" value="1"/>
</dbReference>
<dbReference type="Proteomes" id="UP000290682">
    <property type="component" value="Unassembled WGS sequence"/>
</dbReference>
<organism evidence="6 7">
    <name type="scientific">Crenobacter cavernae</name>
    <dbReference type="NCBI Taxonomy" id="2290923"/>
    <lineage>
        <taxon>Bacteria</taxon>
        <taxon>Pseudomonadati</taxon>
        <taxon>Pseudomonadota</taxon>
        <taxon>Betaproteobacteria</taxon>
        <taxon>Neisseriales</taxon>
        <taxon>Neisseriaceae</taxon>
        <taxon>Crenobacter</taxon>
    </lineage>
</organism>
<evidence type="ECO:0000256" key="4">
    <source>
        <dbReference type="SAM" id="MobiDB-lite"/>
    </source>
</evidence>
<dbReference type="SMART" id="SM00028">
    <property type="entry name" value="TPR"/>
    <property type="match status" value="2"/>
</dbReference>
<dbReference type="InterPro" id="IPR051012">
    <property type="entry name" value="CellSynth/LPSAsmb/PSIAsmb"/>
</dbReference>
<dbReference type="InterPro" id="IPR019734">
    <property type="entry name" value="TPR_rpt"/>
</dbReference>
<evidence type="ECO:0000256" key="5">
    <source>
        <dbReference type="SAM" id="SignalP"/>
    </source>
</evidence>
<feature type="signal peptide" evidence="5">
    <location>
        <begin position="1"/>
        <end position="22"/>
    </location>
</feature>
<keyword evidence="2 3" id="KW-0802">TPR repeat</keyword>
<dbReference type="Pfam" id="PF13371">
    <property type="entry name" value="TPR_9"/>
    <property type="match status" value="1"/>
</dbReference>
<name>A0ABY0FEQ9_9NEIS</name>
<protein>
    <recommendedName>
        <fullName evidence="8">Tetratricopeptide repeat protein</fullName>
    </recommendedName>
</protein>
<sequence>MNRLSRPLSILLIALLAGCAQLKTPAPTDAAKPATQQDAAKGGDDKDDTVENEAKLPKLALTPSIFYGVLASEIGAQRGQVGSAAATYLDLAQSTNDPRLARRAAEMALFAGQVKVAADALTLWVKLDPESHSAREQLFIVLLRAGKLAESRPLIEEVLMRDPSRAPAVFVQLARLASRQSDKPGTFALVRELAGRFPALPEARFALITVAAEVDDQATVDAEFDKLAKIAPKWDLPVAWQVDRLRRGNVDASLAFLKAELARRPAAGIDLKMAYPRLLVSVKRYDEARAEFGKLLKPYPDNADLLYATGLMDYQLKDTQNAEKRLSEALKRGHPEADFLRLTLGQLAEERGDATAARGWYESVASGQNKLQAQLRLASIDAEAGLIGPAIARLEAVNASSNDKIALAQSASQLARQYKRNDLAERVLDKALVSYPNTPELLYERALVHEIRGDYAGAERDLRAFLIEKPGDPVGENALGYLLANRTQRYKEAHALIARALKADPENATILDSMGWVLYHQGRLKAARGYLERAWSAMPDPEIAAHLGEVLWKLGQRDEARALWQKAAAAAPDHPVLKDTLKRFQP</sequence>
<proteinExistence type="predicted"/>
<comment type="caution">
    <text evidence="6">The sequence shown here is derived from an EMBL/GenBank/DDBJ whole genome shotgun (WGS) entry which is preliminary data.</text>
</comment>
<dbReference type="PANTHER" id="PTHR45586:SF1">
    <property type="entry name" value="LIPOPOLYSACCHARIDE ASSEMBLY PROTEIN B"/>
    <property type="match status" value="1"/>
</dbReference>
<feature type="compositionally biased region" description="Low complexity" evidence="4">
    <location>
        <begin position="26"/>
        <end position="40"/>
    </location>
</feature>
<dbReference type="SUPFAM" id="SSF48452">
    <property type="entry name" value="TPR-like"/>
    <property type="match status" value="1"/>
</dbReference>
<reference evidence="6 7" key="1">
    <citation type="submission" date="2018-10" db="EMBL/GenBank/DDBJ databases">
        <title>Draft genome of Fastidiocella sp. strain 375T, a bacterium isolated from a karstic cave dripping water.</title>
        <authorList>
            <person name="Coelho C."/>
            <person name="Verissimo A."/>
            <person name="Tiago I."/>
        </authorList>
    </citation>
    <scope>NUCLEOTIDE SEQUENCE [LARGE SCALE GENOMIC DNA]</scope>
    <source>
        <strain evidence="6 7">CAVE-375</strain>
    </source>
</reference>
<dbReference type="InterPro" id="IPR011990">
    <property type="entry name" value="TPR-like_helical_dom_sf"/>
</dbReference>
<dbReference type="Gene3D" id="1.25.40.10">
    <property type="entry name" value="Tetratricopeptide repeat domain"/>
    <property type="match status" value="3"/>
</dbReference>
<feature type="region of interest" description="Disordered" evidence="4">
    <location>
        <begin position="26"/>
        <end position="50"/>
    </location>
</feature>
<dbReference type="Pfam" id="PF14559">
    <property type="entry name" value="TPR_19"/>
    <property type="match status" value="1"/>
</dbReference>
<evidence type="ECO:0000313" key="6">
    <source>
        <dbReference type="EMBL" id="RXZ44790.1"/>
    </source>
</evidence>
<keyword evidence="5" id="KW-0732">Signal</keyword>
<dbReference type="PROSITE" id="PS50005">
    <property type="entry name" value="TPR"/>
    <property type="match status" value="1"/>
</dbReference>
<evidence type="ECO:0008006" key="8">
    <source>
        <dbReference type="Google" id="ProtNLM"/>
    </source>
</evidence>
<dbReference type="PANTHER" id="PTHR45586">
    <property type="entry name" value="TPR REPEAT-CONTAINING PROTEIN PA4667"/>
    <property type="match status" value="1"/>
</dbReference>
<accession>A0ABY0FEQ9</accession>
<dbReference type="RefSeq" id="WP_129211236.1">
    <property type="nucleotide sequence ID" value="NZ_REGR01000002.1"/>
</dbReference>
<gene>
    <name evidence="6" type="ORF">EBB06_02515</name>
</gene>
<keyword evidence="1" id="KW-0677">Repeat</keyword>
<dbReference type="Pfam" id="PF13432">
    <property type="entry name" value="TPR_16"/>
    <property type="match status" value="1"/>
</dbReference>
<feature type="chain" id="PRO_5045934814" description="Tetratricopeptide repeat protein" evidence="5">
    <location>
        <begin position="23"/>
        <end position="586"/>
    </location>
</feature>